<keyword evidence="2" id="KW-1185">Reference proteome</keyword>
<reference evidence="1 2" key="1">
    <citation type="submission" date="2008-07" db="EMBL/GenBank/DDBJ databases">
        <authorList>
            <person name="El-Sayed N."/>
            <person name="Caler E."/>
            <person name="Inman J."/>
            <person name="Amedeo P."/>
            <person name="Hass B."/>
            <person name="Wortman J."/>
        </authorList>
    </citation>
    <scope>NUCLEOTIDE SEQUENCE [LARGE SCALE GENOMIC DNA]</scope>
    <source>
        <strain evidence="2">ATCC 50983 / TXsc</strain>
    </source>
</reference>
<dbReference type="Proteomes" id="UP000007800">
    <property type="component" value="Unassembled WGS sequence"/>
</dbReference>
<organism evidence="2">
    <name type="scientific">Perkinsus marinus (strain ATCC 50983 / TXsc)</name>
    <dbReference type="NCBI Taxonomy" id="423536"/>
    <lineage>
        <taxon>Eukaryota</taxon>
        <taxon>Sar</taxon>
        <taxon>Alveolata</taxon>
        <taxon>Perkinsozoa</taxon>
        <taxon>Perkinsea</taxon>
        <taxon>Perkinsida</taxon>
        <taxon>Perkinsidae</taxon>
        <taxon>Perkinsus</taxon>
    </lineage>
</organism>
<protein>
    <submittedName>
        <fullName evidence="1">Uncharacterized protein</fullName>
    </submittedName>
</protein>
<dbReference type="EMBL" id="GG671131">
    <property type="protein sequence ID" value="EER19173.1"/>
    <property type="molecule type" value="Genomic_DNA"/>
</dbReference>
<dbReference type="InParanoid" id="C5K8G6"/>
<dbReference type="AlphaFoldDB" id="C5K8G6"/>
<accession>C5K8G6</accession>
<name>C5K8G6_PERM5</name>
<evidence type="ECO:0000313" key="2">
    <source>
        <dbReference type="Proteomes" id="UP000007800"/>
    </source>
</evidence>
<dbReference type="RefSeq" id="XP_002787377.1">
    <property type="nucleotide sequence ID" value="XM_002787331.1"/>
</dbReference>
<dbReference type="GeneID" id="9039412"/>
<evidence type="ECO:0000313" key="1">
    <source>
        <dbReference type="EMBL" id="EER19173.1"/>
    </source>
</evidence>
<sequence>MIDAMEHNLSTRPEAVAIGKFLITSPRWGGTPWTIVGAEALAAGGLGRGWAEGQGGDIIAPAGDEITNDALWAGIRKCVDVPARVLPDVDAIDAGYSFALSFLCGFDYYDAGANWAPDPAHPLLGTLGPRTTYDFPRLNVSYSVLPSTSPVESAIVAAASALTSMRMDTISVEDNVSLLRLIMGGVILPGLMLCSSMGAMQLRFGEYSSSALVRCIPDQVDDRAAMVNAFSEVIRHNDYMGLSISHVDG</sequence>
<gene>
    <name evidence="1" type="ORF">Pmar_PMAR028638</name>
</gene>
<proteinExistence type="predicted"/>